<evidence type="ECO:0000256" key="1">
    <source>
        <dbReference type="ARBA" id="ARBA00023015"/>
    </source>
</evidence>
<dbReference type="PANTHER" id="PTHR38445">
    <property type="entry name" value="HTH-TYPE TRANSCRIPTIONAL REPRESSOR YTRA"/>
    <property type="match status" value="1"/>
</dbReference>
<dbReference type="SUPFAM" id="SSF46785">
    <property type="entry name" value="Winged helix' DNA-binding domain"/>
    <property type="match status" value="1"/>
</dbReference>
<dbReference type="CDD" id="cd07377">
    <property type="entry name" value="WHTH_GntR"/>
    <property type="match status" value="1"/>
</dbReference>
<evidence type="ECO:0000256" key="3">
    <source>
        <dbReference type="ARBA" id="ARBA00023163"/>
    </source>
</evidence>
<dbReference type="AlphaFoldDB" id="A0A3T0D515"/>
<dbReference type="PROSITE" id="PS50949">
    <property type="entry name" value="HTH_GNTR"/>
    <property type="match status" value="1"/>
</dbReference>
<feature type="domain" description="HTH gntR-type" evidence="4">
    <location>
        <begin position="11"/>
        <end position="79"/>
    </location>
</feature>
<reference evidence="5 6" key="1">
    <citation type="submission" date="2018-12" db="EMBL/GenBank/DDBJ databases">
        <title>Genome sequence from the cellulolytic species, Caldicellulosiruptor changbaiensis.</title>
        <authorList>
            <person name="Blumer-Schuette S.E."/>
            <person name="Mendoza C."/>
        </authorList>
    </citation>
    <scope>NUCLEOTIDE SEQUENCE [LARGE SCALE GENOMIC DNA]</scope>
    <source>
        <strain evidence="5 6">CBS-Z</strain>
    </source>
</reference>
<dbReference type="EMBL" id="CP034791">
    <property type="protein sequence ID" value="AZT90108.1"/>
    <property type="molecule type" value="Genomic_DNA"/>
</dbReference>
<dbReference type="InterPro" id="IPR036388">
    <property type="entry name" value="WH-like_DNA-bd_sf"/>
</dbReference>
<dbReference type="InterPro" id="IPR000524">
    <property type="entry name" value="Tscrpt_reg_HTH_GntR"/>
</dbReference>
<protein>
    <submittedName>
        <fullName evidence="5">GntR family transcriptional regulator</fullName>
    </submittedName>
</protein>
<dbReference type="Gene3D" id="1.10.10.10">
    <property type="entry name" value="Winged helix-like DNA-binding domain superfamily/Winged helix DNA-binding domain"/>
    <property type="match status" value="1"/>
</dbReference>
<dbReference type="KEGG" id="ccha:ELD05_05315"/>
<dbReference type="GO" id="GO:0003677">
    <property type="term" value="F:DNA binding"/>
    <property type="evidence" value="ECO:0007669"/>
    <property type="project" value="UniProtKB-KW"/>
</dbReference>
<dbReference type="PANTHER" id="PTHR38445:SF9">
    <property type="entry name" value="HTH-TYPE TRANSCRIPTIONAL REPRESSOR YTRA"/>
    <property type="match status" value="1"/>
</dbReference>
<keyword evidence="1" id="KW-0805">Transcription regulation</keyword>
<dbReference type="Pfam" id="PF00392">
    <property type="entry name" value="GntR"/>
    <property type="match status" value="1"/>
</dbReference>
<gene>
    <name evidence="5" type="ORF">ELD05_05315</name>
</gene>
<sequence>MLRKVDKHSGVPAYVQIVNMIKSEIILGNLQQGLQLPTVRELQAIFDVNINTVLKALEKLKAEGFIEAEQGIGYFVKKDIDVDKKIIEIIKGCVRELKSNQIDFYTAIILFEEVWKNEEV</sequence>
<dbReference type="SMART" id="SM00345">
    <property type="entry name" value="HTH_GNTR"/>
    <property type="match status" value="1"/>
</dbReference>
<dbReference type="Proteomes" id="UP000282930">
    <property type="component" value="Chromosome"/>
</dbReference>
<dbReference type="RefSeq" id="WP_127351620.1">
    <property type="nucleotide sequence ID" value="NZ_CP034791.1"/>
</dbReference>
<accession>A0A3T0D515</accession>
<evidence type="ECO:0000313" key="5">
    <source>
        <dbReference type="EMBL" id="AZT90108.1"/>
    </source>
</evidence>
<evidence type="ECO:0000256" key="2">
    <source>
        <dbReference type="ARBA" id="ARBA00023125"/>
    </source>
</evidence>
<keyword evidence="3" id="KW-0804">Transcription</keyword>
<name>A0A3T0D515_9FIRM</name>
<organism evidence="5 6">
    <name type="scientific">Caldicellulosiruptor changbaiensis</name>
    <dbReference type="NCBI Taxonomy" id="1222016"/>
    <lineage>
        <taxon>Bacteria</taxon>
        <taxon>Bacillati</taxon>
        <taxon>Bacillota</taxon>
        <taxon>Bacillota incertae sedis</taxon>
        <taxon>Caldicellulosiruptorales</taxon>
        <taxon>Caldicellulosiruptoraceae</taxon>
        <taxon>Caldicellulosiruptor</taxon>
    </lineage>
</organism>
<evidence type="ECO:0000259" key="4">
    <source>
        <dbReference type="PROSITE" id="PS50949"/>
    </source>
</evidence>
<proteinExistence type="predicted"/>
<evidence type="ECO:0000313" key="6">
    <source>
        <dbReference type="Proteomes" id="UP000282930"/>
    </source>
</evidence>
<keyword evidence="6" id="KW-1185">Reference proteome</keyword>
<dbReference type="InterPro" id="IPR036390">
    <property type="entry name" value="WH_DNA-bd_sf"/>
</dbReference>
<keyword evidence="2" id="KW-0238">DNA-binding</keyword>
<dbReference type="GO" id="GO:0003700">
    <property type="term" value="F:DNA-binding transcription factor activity"/>
    <property type="evidence" value="ECO:0007669"/>
    <property type="project" value="InterPro"/>
</dbReference>